<dbReference type="PaxDb" id="4081-Solyc01g014310.1.1"/>
<dbReference type="EnsemblPlants" id="Solyc01g014310.1.1">
    <property type="protein sequence ID" value="Solyc01g014310.1.1.1"/>
    <property type="gene ID" value="Solyc01g014310.1"/>
</dbReference>
<evidence type="ECO:0000256" key="4">
    <source>
        <dbReference type="ARBA" id="ARBA00022614"/>
    </source>
</evidence>
<dbReference type="FunFam" id="3.80.10.10:FF:000383">
    <property type="entry name" value="Leucine-rich repeat receptor protein kinase EMS1"/>
    <property type="match status" value="1"/>
</dbReference>
<dbReference type="GO" id="GO:0005886">
    <property type="term" value="C:plasma membrane"/>
    <property type="evidence" value="ECO:0007669"/>
    <property type="project" value="UniProtKB-SubCell"/>
</dbReference>
<dbReference type="PANTHER" id="PTHR27004:SF410">
    <property type="entry name" value="LEUCINE-RICH REPEAT-CONTAINING N-TERMINAL PLANT-TYPE DOMAIN-CONTAINING PROTEIN"/>
    <property type="match status" value="1"/>
</dbReference>
<dbReference type="OMA" id="IYEWESE"/>
<evidence type="ECO:0000256" key="10">
    <source>
        <dbReference type="ARBA" id="ARBA00023180"/>
    </source>
</evidence>
<evidence type="ECO:0000256" key="5">
    <source>
        <dbReference type="ARBA" id="ARBA00022692"/>
    </source>
</evidence>
<comment type="similarity">
    <text evidence="2">Belongs to the RLP family.</text>
</comment>
<keyword evidence="12" id="KW-1185">Reference proteome</keyword>
<keyword evidence="8" id="KW-0472">Membrane</keyword>
<evidence type="ECO:0000313" key="12">
    <source>
        <dbReference type="Proteomes" id="UP000004994"/>
    </source>
</evidence>
<keyword evidence="4" id="KW-0433">Leucine-rich repeat</keyword>
<evidence type="ECO:0000256" key="7">
    <source>
        <dbReference type="ARBA" id="ARBA00022989"/>
    </source>
</evidence>
<dbReference type="PRINTS" id="PR00019">
    <property type="entry name" value="LEURICHRPT"/>
</dbReference>
<dbReference type="InterPro" id="IPR032675">
    <property type="entry name" value="LRR_dom_sf"/>
</dbReference>
<keyword evidence="5" id="KW-0812">Transmembrane</keyword>
<comment type="subcellular location">
    <subcellularLocation>
        <location evidence="1">Cell membrane</location>
        <topology evidence="1">Single-pass type I membrane protein</topology>
    </subcellularLocation>
</comment>
<reference evidence="11" key="2">
    <citation type="submission" date="2019-01" db="UniProtKB">
        <authorList>
            <consortium name="EnsemblPlants"/>
        </authorList>
    </citation>
    <scope>IDENTIFICATION</scope>
    <source>
        <strain evidence="11">cv. Heinz 1706</strain>
    </source>
</reference>
<reference evidence="11" key="1">
    <citation type="journal article" date="2012" name="Nature">
        <title>The tomato genome sequence provides insights into fleshy fruit evolution.</title>
        <authorList>
            <consortium name="Tomato Genome Consortium"/>
        </authorList>
    </citation>
    <scope>NUCLEOTIDE SEQUENCE [LARGE SCALE GENOMIC DNA]</scope>
    <source>
        <strain evidence="11">cv. Heinz 1706</strain>
    </source>
</reference>
<dbReference type="SUPFAM" id="SSF52058">
    <property type="entry name" value="L domain-like"/>
    <property type="match status" value="1"/>
</dbReference>
<dbReference type="Gene3D" id="3.80.10.10">
    <property type="entry name" value="Ribonuclease Inhibitor"/>
    <property type="match status" value="1"/>
</dbReference>
<dbReference type="Pfam" id="PF13855">
    <property type="entry name" value="LRR_8"/>
    <property type="match status" value="1"/>
</dbReference>
<dbReference type="PANTHER" id="PTHR27004">
    <property type="entry name" value="RECEPTOR-LIKE PROTEIN 12 ISOFORM X1"/>
    <property type="match status" value="1"/>
</dbReference>
<keyword evidence="10" id="KW-0325">Glycoprotein</keyword>
<organism evidence="11">
    <name type="scientific">Solanum lycopersicum</name>
    <name type="common">Tomato</name>
    <name type="synonym">Lycopersicon esculentum</name>
    <dbReference type="NCBI Taxonomy" id="4081"/>
    <lineage>
        <taxon>Eukaryota</taxon>
        <taxon>Viridiplantae</taxon>
        <taxon>Streptophyta</taxon>
        <taxon>Embryophyta</taxon>
        <taxon>Tracheophyta</taxon>
        <taxon>Spermatophyta</taxon>
        <taxon>Magnoliopsida</taxon>
        <taxon>eudicotyledons</taxon>
        <taxon>Gunneridae</taxon>
        <taxon>Pentapetalae</taxon>
        <taxon>asterids</taxon>
        <taxon>lamiids</taxon>
        <taxon>Solanales</taxon>
        <taxon>Solanaceae</taxon>
        <taxon>Solanoideae</taxon>
        <taxon>Solaneae</taxon>
        <taxon>Solanum</taxon>
        <taxon>Solanum subgen. Lycopersicon</taxon>
    </lineage>
</organism>
<dbReference type="Gramene" id="Solyc01g014310.1.1">
    <property type="protein sequence ID" value="Solyc01g014310.1.1.1"/>
    <property type="gene ID" value="Solyc01g014310.1"/>
</dbReference>
<evidence type="ECO:0000256" key="2">
    <source>
        <dbReference type="ARBA" id="ARBA00009592"/>
    </source>
</evidence>
<evidence type="ECO:0000256" key="8">
    <source>
        <dbReference type="ARBA" id="ARBA00023136"/>
    </source>
</evidence>
<proteinExistence type="inferred from homology"/>
<evidence type="ECO:0000313" key="11">
    <source>
        <dbReference type="EnsemblPlants" id="Solyc01g014310.1.1.1"/>
    </source>
</evidence>
<keyword evidence="9" id="KW-0675">Receptor</keyword>
<dbReference type="Proteomes" id="UP000004994">
    <property type="component" value="Chromosome 1"/>
</dbReference>
<accession>A0A3Q7EAX6</accession>
<evidence type="ECO:0000256" key="9">
    <source>
        <dbReference type="ARBA" id="ARBA00023170"/>
    </source>
</evidence>
<evidence type="ECO:0000256" key="6">
    <source>
        <dbReference type="ARBA" id="ARBA00022737"/>
    </source>
</evidence>
<protein>
    <submittedName>
        <fullName evidence="11">Uncharacterized protein</fullName>
    </submittedName>
</protein>
<keyword evidence="6" id="KW-0677">Repeat</keyword>
<name>A0A3Q7EAX6_SOLLC</name>
<dbReference type="Pfam" id="PF00560">
    <property type="entry name" value="LRR_1"/>
    <property type="match status" value="1"/>
</dbReference>
<dbReference type="AlphaFoldDB" id="A0A3Q7EAX6"/>
<dbReference type="STRING" id="4081.A0A3Q7EAX6"/>
<keyword evidence="7" id="KW-1133">Transmembrane helix</keyword>
<dbReference type="InterPro" id="IPR001611">
    <property type="entry name" value="Leu-rich_rpt"/>
</dbReference>
<sequence>MYYLNNTISFIVMTKGLDLELPRVLTTNINIDLSRNRFEGNIPSIIKDIFGLCMLNLSQNCLEGHVPASLHHLSVLESLDLSSNKISVEISQQLASLKSLEVLNLSHNHLVGCISKGKQLINFRIVHTKEMMSYADSHSQKIVAVMKGYHKQQLHLG</sequence>
<dbReference type="InParanoid" id="A0A3Q7EAX6"/>
<keyword evidence="3" id="KW-1003">Cell membrane</keyword>
<evidence type="ECO:0000256" key="3">
    <source>
        <dbReference type="ARBA" id="ARBA00022475"/>
    </source>
</evidence>
<evidence type="ECO:0000256" key="1">
    <source>
        <dbReference type="ARBA" id="ARBA00004251"/>
    </source>
</evidence>